<dbReference type="PANTHER" id="PTHR48023">
    <property type="entry name" value="D-XYLOSE-PROTON SYMPORTER-LIKE 2"/>
    <property type="match status" value="1"/>
</dbReference>
<dbReference type="InterPro" id="IPR036259">
    <property type="entry name" value="MFS_trans_sf"/>
</dbReference>
<dbReference type="KEGG" id="pmar:B0X71_04105"/>
<dbReference type="GO" id="GO:0005886">
    <property type="term" value="C:plasma membrane"/>
    <property type="evidence" value="ECO:0007669"/>
    <property type="project" value="UniProtKB-SubCell"/>
</dbReference>
<accession>A0A1Q2KW75</accession>
<feature type="transmembrane region" description="Helical" evidence="9">
    <location>
        <begin position="265"/>
        <end position="287"/>
    </location>
</feature>
<evidence type="ECO:0000256" key="9">
    <source>
        <dbReference type="SAM" id="Phobius"/>
    </source>
</evidence>
<comment type="subcellular location">
    <subcellularLocation>
        <location evidence="1">Cell membrane</location>
        <topology evidence="1">Multi-pass membrane protein</topology>
    </subcellularLocation>
</comment>
<evidence type="ECO:0000313" key="11">
    <source>
        <dbReference type="EMBL" id="AQQ52376.1"/>
    </source>
</evidence>
<dbReference type="InterPro" id="IPR020846">
    <property type="entry name" value="MFS_dom"/>
</dbReference>
<dbReference type="InterPro" id="IPR003663">
    <property type="entry name" value="Sugar/inositol_transpt"/>
</dbReference>
<proteinExistence type="inferred from homology"/>
<dbReference type="Gene3D" id="1.20.1250.20">
    <property type="entry name" value="MFS general substrate transporter like domains"/>
    <property type="match status" value="1"/>
</dbReference>
<keyword evidence="7 9" id="KW-0472">Membrane</keyword>
<dbReference type="SUPFAM" id="SSF103473">
    <property type="entry name" value="MFS general substrate transporter"/>
    <property type="match status" value="1"/>
</dbReference>
<dbReference type="GO" id="GO:1904659">
    <property type="term" value="P:D-glucose transmembrane transport"/>
    <property type="evidence" value="ECO:0007669"/>
    <property type="project" value="TreeGrafter"/>
</dbReference>
<evidence type="ECO:0000256" key="7">
    <source>
        <dbReference type="ARBA" id="ARBA00023136"/>
    </source>
</evidence>
<feature type="transmembrane region" description="Helical" evidence="9">
    <location>
        <begin position="424"/>
        <end position="446"/>
    </location>
</feature>
<dbReference type="GO" id="GO:0022857">
    <property type="term" value="F:transmembrane transporter activity"/>
    <property type="evidence" value="ECO:0007669"/>
    <property type="project" value="InterPro"/>
</dbReference>
<feature type="transmembrane region" description="Helical" evidence="9">
    <location>
        <begin position="307"/>
        <end position="325"/>
    </location>
</feature>
<dbReference type="OrthoDB" id="9783823at2"/>
<keyword evidence="3 8" id="KW-0813">Transport</keyword>
<evidence type="ECO:0000256" key="1">
    <source>
        <dbReference type="ARBA" id="ARBA00004651"/>
    </source>
</evidence>
<dbReference type="NCBIfam" id="TIGR00879">
    <property type="entry name" value="SP"/>
    <property type="match status" value="1"/>
</dbReference>
<dbReference type="Pfam" id="PF00083">
    <property type="entry name" value="Sugar_tr"/>
    <property type="match status" value="1"/>
</dbReference>
<keyword evidence="4" id="KW-1003">Cell membrane</keyword>
<feature type="transmembrane region" description="Helical" evidence="9">
    <location>
        <begin position="398"/>
        <end position="418"/>
    </location>
</feature>
<dbReference type="PANTHER" id="PTHR48023:SF4">
    <property type="entry name" value="D-XYLOSE-PROTON SYMPORTER-LIKE 2"/>
    <property type="match status" value="1"/>
</dbReference>
<dbReference type="EMBL" id="CP019640">
    <property type="protein sequence ID" value="AQQ52376.1"/>
    <property type="molecule type" value="Genomic_DNA"/>
</dbReference>
<keyword evidence="5 9" id="KW-0812">Transmembrane</keyword>
<feature type="transmembrane region" description="Helical" evidence="9">
    <location>
        <begin position="23"/>
        <end position="47"/>
    </location>
</feature>
<feature type="transmembrane region" description="Helical" evidence="9">
    <location>
        <begin position="360"/>
        <end position="386"/>
    </location>
</feature>
<dbReference type="FunFam" id="1.20.1250.20:FF:000073">
    <property type="entry name" value="MFS myo-inositol transporter, putative"/>
    <property type="match status" value="1"/>
</dbReference>
<keyword evidence="6 9" id="KW-1133">Transmembrane helix</keyword>
<dbReference type="InterPro" id="IPR005829">
    <property type="entry name" value="Sugar_transporter_CS"/>
</dbReference>
<dbReference type="AlphaFoldDB" id="A0A1Q2KW75"/>
<name>A0A1Q2KW75_9BACL</name>
<comment type="similarity">
    <text evidence="2 8">Belongs to the major facilitator superfamily. Sugar transporter (TC 2.A.1.1) family.</text>
</comment>
<dbReference type="RefSeq" id="WP_077588258.1">
    <property type="nucleotide sequence ID" value="NZ_CP019640.1"/>
</dbReference>
<evidence type="ECO:0000313" key="12">
    <source>
        <dbReference type="Proteomes" id="UP000188184"/>
    </source>
</evidence>
<dbReference type="CDD" id="cd17359">
    <property type="entry name" value="MFS_XylE_like"/>
    <property type="match status" value="1"/>
</dbReference>
<evidence type="ECO:0000256" key="3">
    <source>
        <dbReference type="ARBA" id="ARBA00022448"/>
    </source>
</evidence>
<evidence type="ECO:0000256" key="4">
    <source>
        <dbReference type="ARBA" id="ARBA00022475"/>
    </source>
</evidence>
<dbReference type="PROSITE" id="PS00217">
    <property type="entry name" value="SUGAR_TRANSPORT_2"/>
    <property type="match status" value="1"/>
</dbReference>
<feature type="transmembrane region" description="Helical" evidence="9">
    <location>
        <begin position="116"/>
        <end position="137"/>
    </location>
</feature>
<dbReference type="InterPro" id="IPR005828">
    <property type="entry name" value="MFS_sugar_transport-like"/>
</dbReference>
<gene>
    <name evidence="11" type="ORF">B0X71_04105</name>
</gene>
<protein>
    <submittedName>
        <fullName evidence="11">MFS transporter</fullName>
    </submittedName>
</protein>
<dbReference type="Proteomes" id="UP000188184">
    <property type="component" value="Chromosome"/>
</dbReference>
<feature type="transmembrane region" description="Helical" evidence="9">
    <location>
        <begin position="91"/>
        <end position="110"/>
    </location>
</feature>
<dbReference type="PRINTS" id="PR00171">
    <property type="entry name" value="SUGRTRNSPORT"/>
</dbReference>
<feature type="transmembrane region" description="Helical" evidence="9">
    <location>
        <begin position="157"/>
        <end position="175"/>
    </location>
</feature>
<dbReference type="PROSITE" id="PS50850">
    <property type="entry name" value="MFS"/>
    <property type="match status" value="1"/>
</dbReference>
<evidence type="ECO:0000259" key="10">
    <source>
        <dbReference type="PROSITE" id="PS50850"/>
    </source>
</evidence>
<evidence type="ECO:0000256" key="2">
    <source>
        <dbReference type="ARBA" id="ARBA00010992"/>
    </source>
</evidence>
<dbReference type="InterPro" id="IPR050820">
    <property type="entry name" value="MFS_Sugar_Transporter"/>
</dbReference>
<evidence type="ECO:0000256" key="6">
    <source>
        <dbReference type="ARBA" id="ARBA00022989"/>
    </source>
</evidence>
<sequence>MTNHPSDAEPAKKGTHQKSLRKITLISTIGGLLFGYDTGVINGALPFMAQEDQLDLTPFTEGLVTSSLLFGAAFGAMFGGRFADRIGRRKVILYLALFFFLTTLGTTFAPNVTVMVIFRFLLGLAVGGASVTVPTFLAEMSPSERRGQIVTQNELMIVTGQLLAYVTNAILAGVIDESGNVWRYMLVVATLPAVLLWFGMLTVPESPRWYATKGKFGEALNTLRIIREEQRAHTELKEIKTTIGEEKQVRQATFKDLSIPWIRRILVLGIGIGIVQQITGVNSIMYYGTQILREAGFSTQAALTANIANGVISVLATFVGIWLLGRIGRRPMLIGGLIGTTSALLLIGIFANVLDGSAMLPYVVLALTVTFLLFQQGAISPVTWLVLSSIFPMKLRGLGMGTSVFCLWITNFIIGFSFPMLMSAAGLSGTFFLFAALGIGAIIFVYKFLPETKDKSLEEIEDHFHYSEVPKANSVPRQV</sequence>
<dbReference type="InterPro" id="IPR047984">
    <property type="entry name" value="XylE-like"/>
</dbReference>
<keyword evidence="12" id="KW-1185">Reference proteome</keyword>
<feature type="domain" description="Major facilitator superfamily (MFS) profile" evidence="10">
    <location>
        <begin position="23"/>
        <end position="453"/>
    </location>
</feature>
<dbReference type="PROSITE" id="PS00216">
    <property type="entry name" value="SUGAR_TRANSPORT_1"/>
    <property type="match status" value="1"/>
</dbReference>
<reference evidence="11 12" key="1">
    <citation type="submission" date="2017-02" db="EMBL/GenBank/DDBJ databases">
        <title>The complete genomic sequence of a novel cold adapted crude oil-degrading bacterium Planococcus qaidamina Y42.</title>
        <authorList>
            <person name="Yang R."/>
        </authorList>
    </citation>
    <scope>NUCLEOTIDE SEQUENCE [LARGE SCALE GENOMIC DNA]</scope>
    <source>
        <strain evidence="11 12">Y42</strain>
    </source>
</reference>
<organism evidence="11 12">
    <name type="scientific">Planococcus lenghuensis</name>
    <dbReference type="NCBI Taxonomy" id="2213202"/>
    <lineage>
        <taxon>Bacteria</taxon>
        <taxon>Bacillati</taxon>
        <taxon>Bacillota</taxon>
        <taxon>Bacilli</taxon>
        <taxon>Bacillales</taxon>
        <taxon>Caryophanaceae</taxon>
        <taxon>Planococcus</taxon>
    </lineage>
</organism>
<feature type="transmembrane region" description="Helical" evidence="9">
    <location>
        <begin position="332"/>
        <end position="354"/>
    </location>
</feature>
<evidence type="ECO:0000256" key="5">
    <source>
        <dbReference type="ARBA" id="ARBA00022692"/>
    </source>
</evidence>
<feature type="transmembrane region" description="Helical" evidence="9">
    <location>
        <begin position="59"/>
        <end position="79"/>
    </location>
</feature>
<feature type="transmembrane region" description="Helical" evidence="9">
    <location>
        <begin position="181"/>
        <end position="203"/>
    </location>
</feature>
<evidence type="ECO:0000256" key="8">
    <source>
        <dbReference type="RuleBase" id="RU003346"/>
    </source>
</evidence>